<gene>
    <name evidence="1" type="ORF">ERS132457_00660</name>
    <name evidence="4" type="ORF">FH692_03505</name>
    <name evidence="2" type="ORF">HU146_01670</name>
    <name evidence="3" type="ORF">SSU1300283_01959</name>
</gene>
<reference evidence="2 8" key="3">
    <citation type="submission" date="2020-06" db="EMBL/GenBank/DDBJ databases">
        <title>Pan-genome analysis of Streptococcus suis serotype 2 revealed genomic diversity among strains of different virulence.</title>
        <authorList>
            <person name="Guo G."/>
            <person name="Zhang W."/>
        </authorList>
    </citation>
    <scope>NUCLEOTIDE SEQUENCE [LARGE SCALE GENOMIC DNA]</scope>
    <source>
        <strain evidence="2 8">ZJ92091101</strain>
    </source>
</reference>
<dbReference type="EMBL" id="VIEK01000004">
    <property type="protein sequence ID" value="TQE89084.1"/>
    <property type="molecule type" value="Genomic_DNA"/>
</dbReference>
<evidence type="ECO:0000313" key="2">
    <source>
        <dbReference type="EMBL" id="NVH35970.1"/>
    </source>
</evidence>
<proteinExistence type="predicted"/>
<evidence type="ECO:0000313" key="8">
    <source>
        <dbReference type="Proteomes" id="UP000548355"/>
    </source>
</evidence>
<reference evidence="4 6" key="2">
    <citation type="submission" date="2019-06" db="EMBL/GenBank/DDBJ databases">
        <title>Comprehensive assessment of Oxford Nanopore MinION sequencing for bacterial characterization and routine diagnosis.</title>
        <authorList>
            <person name="Tan S."/>
            <person name="Dvorak C.M.T."/>
            <person name="Gebhart C."/>
            <person name="Estrada A."/>
            <person name="Marthaler D.G."/>
            <person name="Murtaugh M.P."/>
        </authorList>
    </citation>
    <scope>NUCLEOTIDE SEQUENCE [LARGE SCALE GENOMIC DNA]</scope>
    <source>
        <strain evidence="4 6">2017UMN1435.21</strain>
    </source>
</reference>
<dbReference type="Proteomes" id="UP000315224">
    <property type="component" value="Unassembled WGS sequence"/>
</dbReference>
<evidence type="ECO:0000313" key="6">
    <source>
        <dbReference type="Proteomes" id="UP000315224"/>
    </source>
</evidence>
<protein>
    <submittedName>
        <fullName evidence="2">Uncharacterized protein</fullName>
    </submittedName>
</protein>
<dbReference type="AlphaFoldDB" id="A0A142UNW8"/>
<dbReference type="EMBL" id="CP058741">
    <property type="protein sequence ID" value="QOE29260.1"/>
    <property type="molecule type" value="Genomic_DNA"/>
</dbReference>
<evidence type="ECO:0000313" key="7">
    <source>
        <dbReference type="Proteomes" id="UP000516797"/>
    </source>
</evidence>
<organism evidence="2 8">
    <name type="scientific">Streptococcus suis</name>
    <dbReference type="NCBI Taxonomy" id="1307"/>
    <lineage>
        <taxon>Bacteria</taxon>
        <taxon>Bacillati</taxon>
        <taxon>Bacillota</taxon>
        <taxon>Bacilli</taxon>
        <taxon>Lactobacillales</taxon>
        <taxon>Streptococcaceae</taxon>
        <taxon>Streptococcus</taxon>
    </lineage>
</organism>
<sequence>MITDQDYRWIADDVYKVDPLKTDDTLKQGGRAGQGQYVIIEPPVDAGNGMQAMAVAPIKGYDSDNKPIPDTSQVVIASFPYPDSSVNTEYL</sequence>
<dbReference type="EMBL" id="FIIR01000004">
    <property type="protein sequence ID" value="CYV70143.1"/>
    <property type="molecule type" value="Genomic_DNA"/>
</dbReference>
<dbReference type="Proteomes" id="UP000516797">
    <property type="component" value="Chromosome"/>
</dbReference>
<evidence type="ECO:0000313" key="5">
    <source>
        <dbReference type="Proteomes" id="UP000069831"/>
    </source>
</evidence>
<evidence type="ECO:0000313" key="3">
    <source>
        <dbReference type="EMBL" id="QOE29260.1"/>
    </source>
</evidence>
<reference evidence="1 5" key="1">
    <citation type="submission" date="2016-02" db="EMBL/GenBank/DDBJ databases">
        <authorList>
            <consortium name="Pathogen Informatics"/>
        </authorList>
    </citation>
    <scope>NUCLEOTIDE SEQUENCE [LARGE SCALE GENOMIC DNA]</scope>
    <source>
        <strain evidence="1 5">LSS95</strain>
    </source>
</reference>
<dbReference type="RefSeq" id="WP_002935908.1">
    <property type="nucleotide sequence ID" value="NZ_BCBZ01000044.1"/>
</dbReference>
<dbReference type="EMBL" id="JABXEU010000004">
    <property type="protein sequence ID" value="NVH35970.1"/>
    <property type="molecule type" value="Genomic_DNA"/>
</dbReference>
<accession>A0A142UNW8</accession>
<dbReference type="OrthoDB" id="9803667at2"/>
<evidence type="ECO:0000313" key="4">
    <source>
        <dbReference type="EMBL" id="TQE89084.1"/>
    </source>
</evidence>
<reference evidence="3 7" key="4">
    <citation type="submission" date="2020-07" db="EMBL/GenBank/DDBJ databases">
        <title>Complete genome sequences of Streptococcus suis pig pathogenic strain 10, 13-00283-02 and 16085/3b.</title>
        <authorList>
            <person name="Bunk B."/>
            <person name="Jakobczak B."/>
            <person name="Florian V."/>
            <person name="Dittmar D."/>
            <person name="Maeder U."/>
            <person name="Jarek M."/>
            <person name="Baums C.G."/>
            <person name="Haeussler S."/>
            <person name="Voelker U."/>
            <person name="Michalik S."/>
        </authorList>
    </citation>
    <scope>NUCLEOTIDE SEQUENCE [LARGE SCALE GENOMIC DNA]</scope>
    <source>
        <strain evidence="3 7">13-00283-02</strain>
    </source>
</reference>
<dbReference type="Proteomes" id="UP000069831">
    <property type="component" value="Unassembled WGS sequence"/>
</dbReference>
<dbReference type="Proteomes" id="UP000548355">
    <property type="component" value="Unassembled WGS sequence"/>
</dbReference>
<name>A0A142UNW8_STRSU</name>
<dbReference type="PATRIC" id="fig|1307.1317.peg.838"/>
<evidence type="ECO:0000313" key="1">
    <source>
        <dbReference type="EMBL" id="CYV70143.1"/>
    </source>
</evidence>